<dbReference type="AlphaFoldDB" id="A0A8J2Z2L2"/>
<gene>
    <name evidence="3" type="ORF">GCM10010995_05740</name>
</gene>
<dbReference type="RefSeq" id="WP_117001749.1">
    <property type="nucleotide sequence ID" value="NZ_BMJS01000004.1"/>
</dbReference>
<dbReference type="OrthoDB" id="129597at2"/>
<dbReference type="CDD" id="cd00093">
    <property type="entry name" value="HTH_XRE"/>
    <property type="match status" value="1"/>
</dbReference>
<dbReference type="SUPFAM" id="SSF47413">
    <property type="entry name" value="lambda repressor-like DNA-binding domains"/>
    <property type="match status" value="1"/>
</dbReference>
<dbReference type="InterPro" id="IPR039554">
    <property type="entry name" value="HigA2-like_HTH"/>
</dbReference>
<organism evidence="3 4">
    <name type="scientific">Cysteiniphilum litorale</name>
    <dbReference type="NCBI Taxonomy" id="2056700"/>
    <lineage>
        <taxon>Bacteria</taxon>
        <taxon>Pseudomonadati</taxon>
        <taxon>Pseudomonadota</taxon>
        <taxon>Gammaproteobacteria</taxon>
        <taxon>Thiotrichales</taxon>
        <taxon>Fastidiosibacteraceae</taxon>
        <taxon>Cysteiniphilum</taxon>
    </lineage>
</organism>
<comment type="caution">
    <text evidence="3">The sequence shown here is derived from an EMBL/GenBank/DDBJ whole genome shotgun (WGS) entry which is preliminary data.</text>
</comment>
<feature type="compositionally biased region" description="Basic and acidic residues" evidence="1">
    <location>
        <begin position="11"/>
        <end position="21"/>
    </location>
</feature>
<reference evidence="3" key="1">
    <citation type="journal article" date="2014" name="Int. J. Syst. Evol. Microbiol.">
        <title>Complete genome sequence of Corynebacterium casei LMG S-19264T (=DSM 44701T), isolated from a smear-ripened cheese.</title>
        <authorList>
            <consortium name="US DOE Joint Genome Institute (JGI-PGF)"/>
            <person name="Walter F."/>
            <person name="Albersmeier A."/>
            <person name="Kalinowski J."/>
            <person name="Ruckert C."/>
        </authorList>
    </citation>
    <scope>NUCLEOTIDE SEQUENCE</scope>
    <source>
        <strain evidence="3">CGMCC 1.15758</strain>
    </source>
</reference>
<keyword evidence="4" id="KW-1185">Reference proteome</keyword>
<reference evidence="3" key="2">
    <citation type="submission" date="2020-09" db="EMBL/GenBank/DDBJ databases">
        <authorList>
            <person name="Sun Q."/>
            <person name="Zhou Y."/>
        </authorList>
    </citation>
    <scope>NUCLEOTIDE SEQUENCE</scope>
    <source>
        <strain evidence="3">CGMCC 1.15758</strain>
    </source>
</reference>
<feature type="region of interest" description="Disordered" evidence="1">
    <location>
        <begin position="1"/>
        <end position="23"/>
    </location>
</feature>
<dbReference type="Pfam" id="PF13744">
    <property type="entry name" value="HTH_37"/>
    <property type="match status" value="1"/>
</dbReference>
<feature type="compositionally biased region" description="Polar residues" evidence="1">
    <location>
        <begin position="1"/>
        <end position="10"/>
    </location>
</feature>
<evidence type="ECO:0000256" key="1">
    <source>
        <dbReference type="SAM" id="MobiDB-lite"/>
    </source>
</evidence>
<accession>A0A8J2Z2L2</accession>
<feature type="domain" description="HTH cro/C1-type" evidence="2">
    <location>
        <begin position="33"/>
        <end position="86"/>
    </location>
</feature>
<dbReference type="Proteomes" id="UP000636949">
    <property type="component" value="Unassembled WGS sequence"/>
</dbReference>
<dbReference type="InterPro" id="IPR001387">
    <property type="entry name" value="Cro/C1-type_HTH"/>
</dbReference>
<sequence>MAKTFNNLRNKMSDDAQKKATDQAQKLMAEMPLNELRAAKQLSQETIARILNKKQANISRLEKNTDMYISTIKHYIEAMGGTLEINAIFPEGKVKINQFQNI</sequence>
<name>A0A8J2Z2L2_9GAMM</name>
<evidence type="ECO:0000259" key="2">
    <source>
        <dbReference type="PROSITE" id="PS50943"/>
    </source>
</evidence>
<dbReference type="PROSITE" id="PS50943">
    <property type="entry name" value="HTH_CROC1"/>
    <property type="match status" value="1"/>
</dbReference>
<proteinExistence type="predicted"/>
<protein>
    <submittedName>
        <fullName evidence="3">Transcriptional regulator</fullName>
    </submittedName>
</protein>
<evidence type="ECO:0000313" key="4">
    <source>
        <dbReference type="Proteomes" id="UP000636949"/>
    </source>
</evidence>
<dbReference type="EMBL" id="BMJS01000004">
    <property type="protein sequence ID" value="GGF91349.1"/>
    <property type="molecule type" value="Genomic_DNA"/>
</dbReference>
<dbReference type="InterPro" id="IPR010982">
    <property type="entry name" value="Lambda_DNA-bd_dom_sf"/>
</dbReference>
<evidence type="ECO:0000313" key="3">
    <source>
        <dbReference type="EMBL" id="GGF91349.1"/>
    </source>
</evidence>
<dbReference type="GO" id="GO:0003677">
    <property type="term" value="F:DNA binding"/>
    <property type="evidence" value="ECO:0007669"/>
    <property type="project" value="InterPro"/>
</dbReference>
<dbReference type="Gene3D" id="1.10.260.40">
    <property type="entry name" value="lambda repressor-like DNA-binding domains"/>
    <property type="match status" value="1"/>
</dbReference>